<dbReference type="Proteomes" id="UP000502584">
    <property type="component" value="Segment"/>
</dbReference>
<dbReference type="EMBL" id="MN536026">
    <property type="protein sequence ID" value="QIG56887.1"/>
    <property type="molecule type" value="Genomic_DNA"/>
</dbReference>
<proteinExistence type="predicted"/>
<sequence>MAFSFAEAKAQLRRAVHSTLGVAAFYQDDSMSTPQPIRVRWHSKIARFGDLESSGWAERIEGIDRVIFAAADARQLNVRYAGRVTIPEYGIELILDAMEPADGPEEEIWLVARP</sequence>
<reference evidence="1 2" key="1">
    <citation type="submission" date="2019-10" db="EMBL/GenBank/DDBJ databases">
        <title>Genome of the temperate Pseudomonas aerugionosa phage vB_Pae-SS2019XI.</title>
        <authorList>
            <person name="Hammerl J.A."/>
            <person name="Jaeckel C."/>
            <person name="Schnehle S."/>
            <person name="Schmoger S."/>
        </authorList>
    </citation>
    <scope>NUCLEOTIDE SEQUENCE [LARGE SCALE GENOMIC DNA]</scope>
</reference>
<evidence type="ECO:0000313" key="2">
    <source>
        <dbReference type="Proteomes" id="UP000502584"/>
    </source>
</evidence>
<evidence type="ECO:0000313" key="1">
    <source>
        <dbReference type="EMBL" id="QIG56887.1"/>
    </source>
</evidence>
<protein>
    <submittedName>
        <fullName evidence="1">Uncharacterized protein</fullName>
    </submittedName>
</protein>
<keyword evidence="2" id="KW-1185">Reference proteome</keyword>
<organism evidence="1 2">
    <name type="scientific">Pseudomonas phage vB_Pae-SS2019XI</name>
    <dbReference type="NCBI Taxonomy" id="2660688"/>
    <lineage>
        <taxon>Viruses</taxon>
        <taxon>Duplodnaviria</taxon>
        <taxon>Heunggongvirae</taxon>
        <taxon>Uroviricota</taxon>
        <taxon>Caudoviricetes</taxon>
        <taxon>Casjensviridae</taxon>
        <taxon>Maxdohrnvirus</taxon>
        <taxon>Maxdohrnvirus SS2019XI</taxon>
    </lineage>
</organism>
<name>A0A6G6XGD2_9CAUD</name>
<accession>A0A6G6XGD2</accession>
<gene>
    <name evidence="1" type="ORF">vBPaeSS2019XI_009</name>
</gene>